<dbReference type="EMBL" id="JAHYXK010000017">
    <property type="protein sequence ID" value="MBW7468681.1"/>
    <property type="molecule type" value="Genomic_DNA"/>
</dbReference>
<dbReference type="InterPro" id="IPR050300">
    <property type="entry name" value="GDXG_lipolytic_enzyme"/>
</dbReference>
<proteinExistence type="predicted"/>
<dbReference type="Pfam" id="PF07859">
    <property type="entry name" value="Abhydrolase_3"/>
    <property type="match status" value="1"/>
</dbReference>
<gene>
    <name evidence="3" type="ORF">K0O23_16510</name>
</gene>
<accession>A0ABS7CXS9</accession>
<name>A0ABS7CXS9_9BACT</name>
<dbReference type="SUPFAM" id="SSF53474">
    <property type="entry name" value="alpha/beta-Hydrolases"/>
    <property type="match status" value="1"/>
</dbReference>
<evidence type="ECO:0000313" key="4">
    <source>
        <dbReference type="Proteomes" id="UP000813018"/>
    </source>
</evidence>
<comment type="caution">
    <text evidence="3">The sequence shown here is derived from an EMBL/GenBank/DDBJ whole genome shotgun (WGS) entry which is preliminary data.</text>
</comment>
<organism evidence="3 4">
    <name type="scientific">Pontibacter aydingkolensis</name>
    <dbReference type="NCBI Taxonomy" id="1911536"/>
    <lineage>
        <taxon>Bacteria</taxon>
        <taxon>Pseudomonadati</taxon>
        <taxon>Bacteroidota</taxon>
        <taxon>Cytophagia</taxon>
        <taxon>Cytophagales</taxon>
        <taxon>Hymenobacteraceae</taxon>
        <taxon>Pontibacter</taxon>
    </lineage>
</organism>
<dbReference type="PANTHER" id="PTHR48081">
    <property type="entry name" value="AB HYDROLASE SUPERFAMILY PROTEIN C4A8.06C"/>
    <property type="match status" value="1"/>
</dbReference>
<evidence type="ECO:0000259" key="2">
    <source>
        <dbReference type="Pfam" id="PF07859"/>
    </source>
</evidence>
<sequence>MAIIGRIEPTGSAPAWGKNITDPMLLVIEKLTELQTGPPLHQLSPMQARKAPTPADAVKALLQEHNAPMPPARVDTTGKKVPVEKGSIHARIYTPANATASNPGIVYYHGGGWVIAGIDTYDASARALAEQTGAVVVAVAYRQAPEHKFPTAHNDAFAAYKWVVDNAASLKINPDKIAVAGESAGGNLAANVSIMARDNNVKMPVHQLLVYPIAGYDMNTASYQEHAQAKPLSKAGMAWFFDKYLRNTKDGMDQRIALVNVPNLRNLPPATVINAEIDPLRTGGVLYADKLKEAGVAVKAQVYDGVTHEFFGMAAVLPQAKEAQALATAELNKAFGK</sequence>
<keyword evidence="4" id="KW-1185">Reference proteome</keyword>
<dbReference type="InterPro" id="IPR029058">
    <property type="entry name" value="AB_hydrolase_fold"/>
</dbReference>
<dbReference type="PANTHER" id="PTHR48081:SF8">
    <property type="entry name" value="ALPHA_BETA HYDROLASE FOLD-3 DOMAIN-CONTAINING PROTEIN-RELATED"/>
    <property type="match status" value="1"/>
</dbReference>
<dbReference type="InterPro" id="IPR013094">
    <property type="entry name" value="AB_hydrolase_3"/>
</dbReference>
<protein>
    <submittedName>
        <fullName evidence="3">Alpha/beta hydrolase</fullName>
    </submittedName>
</protein>
<keyword evidence="1 3" id="KW-0378">Hydrolase</keyword>
<evidence type="ECO:0000313" key="3">
    <source>
        <dbReference type="EMBL" id="MBW7468681.1"/>
    </source>
</evidence>
<dbReference type="Proteomes" id="UP000813018">
    <property type="component" value="Unassembled WGS sequence"/>
</dbReference>
<feature type="domain" description="Alpha/beta hydrolase fold-3" evidence="2">
    <location>
        <begin position="105"/>
        <end position="311"/>
    </location>
</feature>
<evidence type="ECO:0000256" key="1">
    <source>
        <dbReference type="ARBA" id="ARBA00022801"/>
    </source>
</evidence>
<dbReference type="Gene3D" id="3.40.50.1820">
    <property type="entry name" value="alpha/beta hydrolase"/>
    <property type="match status" value="1"/>
</dbReference>
<dbReference type="GO" id="GO:0016787">
    <property type="term" value="F:hydrolase activity"/>
    <property type="evidence" value="ECO:0007669"/>
    <property type="project" value="UniProtKB-KW"/>
</dbReference>
<reference evidence="3 4" key="1">
    <citation type="journal article" date="2016" name="Int. J. Syst. Evol. Microbiol.">
        <title>Pontibacter aydingkolensis sp. nov., isolated from soil of a salt lake.</title>
        <authorList>
            <person name="Osman G."/>
            <person name="Zhang T."/>
            <person name="Lou K."/>
            <person name="Gao Y."/>
            <person name="Chang W."/>
            <person name="Lin Q."/>
            <person name="Yang H.M."/>
            <person name="Huo X.D."/>
            <person name="Wang N."/>
        </authorList>
    </citation>
    <scope>NUCLEOTIDE SEQUENCE [LARGE SCALE GENOMIC DNA]</scope>
    <source>
        <strain evidence="3 4">KACC 19255</strain>
    </source>
</reference>